<proteinExistence type="predicted"/>
<accession>A0A7G7G237</accession>
<organism evidence="1 2">
    <name type="scientific">Adhaeribacter swui</name>
    <dbReference type="NCBI Taxonomy" id="2086471"/>
    <lineage>
        <taxon>Bacteria</taxon>
        <taxon>Pseudomonadati</taxon>
        <taxon>Bacteroidota</taxon>
        <taxon>Cytophagia</taxon>
        <taxon>Cytophagales</taxon>
        <taxon>Hymenobacteraceae</taxon>
        <taxon>Adhaeribacter</taxon>
    </lineage>
</organism>
<sequence>MKITWKRCFTYKDACDYTGVIYLHEWDEKPFYWGKAHNSFFGGHQRKHNTNKMSGRYNSGYSHWIEGCLRHGASLYIGELDTEALNSINEVENYLMSTYASEMNKKKSIFKELNLLHEGEIPKSIIRYIN</sequence>
<dbReference type="Proteomes" id="UP000515237">
    <property type="component" value="Plasmid unnamed1"/>
</dbReference>
<evidence type="ECO:0008006" key="3">
    <source>
        <dbReference type="Google" id="ProtNLM"/>
    </source>
</evidence>
<keyword evidence="2" id="KW-1185">Reference proteome</keyword>
<keyword evidence="1" id="KW-0614">Plasmid</keyword>
<dbReference type="RefSeq" id="WP_185269903.1">
    <property type="nucleotide sequence ID" value="NZ_CP055154.1"/>
</dbReference>
<evidence type="ECO:0000313" key="2">
    <source>
        <dbReference type="Proteomes" id="UP000515237"/>
    </source>
</evidence>
<gene>
    <name evidence="1" type="ORF">HUW51_00245</name>
</gene>
<reference evidence="1 2" key="1">
    <citation type="journal article" date="2018" name="Int. J. Syst. Evol. Microbiol.">
        <title>Adhaeribacter swui sp. nov., isolated from wet mud.</title>
        <authorList>
            <person name="Kim D.U."/>
            <person name="Kim K.W."/>
            <person name="Kang M.S."/>
            <person name="Kim J.Y."/>
            <person name="Jang J.H."/>
            <person name="Kim M.K."/>
        </authorList>
    </citation>
    <scope>NUCLEOTIDE SEQUENCE [LARGE SCALE GENOMIC DNA]</scope>
    <source>
        <strain evidence="1 2">KCTC 52873</strain>
        <plasmid evidence="1">unnamed1</plasmid>
    </source>
</reference>
<dbReference type="KEGG" id="aswu:HUW51_00245"/>
<geneLocation type="plasmid" evidence="1 2">
    <name>unnamed1</name>
</geneLocation>
<evidence type="ECO:0000313" key="1">
    <source>
        <dbReference type="EMBL" id="QNF31221.1"/>
    </source>
</evidence>
<name>A0A7G7G237_9BACT</name>
<dbReference type="EMBL" id="CP055154">
    <property type="protein sequence ID" value="QNF31221.1"/>
    <property type="molecule type" value="Genomic_DNA"/>
</dbReference>
<dbReference type="AlphaFoldDB" id="A0A7G7G237"/>
<protein>
    <recommendedName>
        <fullName evidence="3">GIY-YIG nuclease family protein</fullName>
    </recommendedName>
</protein>